<keyword evidence="1" id="KW-1133">Transmembrane helix</keyword>
<dbReference type="OrthoDB" id="5990676at2759"/>
<organism evidence="2 3">
    <name type="scientific">Brachionus plicatilis</name>
    <name type="common">Marine rotifer</name>
    <name type="synonym">Brachionus muelleri</name>
    <dbReference type="NCBI Taxonomy" id="10195"/>
    <lineage>
        <taxon>Eukaryota</taxon>
        <taxon>Metazoa</taxon>
        <taxon>Spiralia</taxon>
        <taxon>Gnathifera</taxon>
        <taxon>Rotifera</taxon>
        <taxon>Eurotatoria</taxon>
        <taxon>Monogononta</taxon>
        <taxon>Pseudotrocha</taxon>
        <taxon>Ploima</taxon>
        <taxon>Brachionidae</taxon>
        <taxon>Brachionus</taxon>
    </lineage>
</organism>
<sequence length="470" mass="53881">MVEIGTTIAEIPLDKLKINYPGLTSLLLRSSTNPILTKTVFKSRPLLRNKFLYYNNETKKFEGISLHSTYTTFRNLTLITTTTSVLPLTRTLPNSLSLYSQFVYTLRAKQNSRLLLNEQSEFSSKLRLNLLKEISRYFALDYTNLRLNWIQSPNRTYSDPSESDSELILIRLALAEKDPSKQDLMAKNLLAQNTQDINWVDDFDYYSTNETVILTNLKSMTNRTNFELTTKIQSYFDYLKVLFWSIVPEEDFLLAVIVPSIVIISIIVLSVVVVCMLQMCKRQSVSDTKHLISKSNTTESTSYSTKTFERTNPLYKEKKAYMSKGVPVILYEEMSDKRNDEFDENDGENLGSITGSYRSPLIMRNEKPPVPPPPEYTRPAYYTPQLKASESILNELQSMLQQSANIISLTETPKQLSPTKSIKSDSSANTPMQFDNEENNIFLISVFIQVMSKTYTYQDCEKTTPGIEQI</sequence>
<evidence type="ECO:0000256" key="1">
    <source>
        <dbReference type="SAM" id="Phobius"/>
    </source>
</evidence>
<comment type="caution">
    <text evidence="2">The sequence shown here is derived from an EMBL/GenBank/DDBJ whole genome shotgun (WGS) entry which is preliminary data.</text>
</comment>
<dbReference type="EMBL" id="REGN01002402">
    <property type="protein sequence ID" value="RNA28345.1"/>
    <property type="molecule type" value="Genomic_DNA"/>
</dbReference>
<evidence type="ECO:0000313" key="3">
    <source>
        <dbReference type="Proteomes" id="UP000276133"/>
    </source>
</evidence>
<dbReference type="Proteomes" id="UP000276133">
    <property type="component" value="Unassembled WGS sequence"/>
</dbReference>
<accession>A0A3M7RYC0</accession>
<name>A0A3M7RYC0_BRAPC</name>
<keyword evidence="3" id="KW-1185">Reference proteome</keyword>
<gene>
    <name evidence="2" type="ORF">BpHYR1_029492</name>
</gene>
<dbReference type="STRING" id="10195.A0A3M7RYC0"/>
<dbReference type="AlphaFoldDB" id="A0A3M7RYC0"/>
<protein>
    <submittedName>
        <fullName evidence="2">Dystroglycan isoform X1</fullName>
    </submittedName>
</protein>
<feature type="transmembrane region" description="Helical" evidence="1">
    <location>
        <begin position="252"/>
        <end position="277"/>
    </location>
</feature>
<reference evidence="2 3" key="1">
    <citation type="journal article" date="2018" name="Sci. Rep.">
        <title>Genomic signatures of local adaptation to the degree of environmental predictability in rotifers.</title>
        <authorList>
            <person name="Franch-Gras L."/>
            <person name="Hahn C."/>
            <person name="Garcia-Roger E.M."/>
            <person name="Carmona M.J."/>
            <person name="Serra M."/>
            <person name="Gomez A."/>
        </authorList>
    </citation>
    <scope>NUCLEOTIDE SEQUENCE [LARGE SCALE GENOMIC DNA]</scope>
    <source>
        <strain evidence="2">HYR1</strain>
    </source>
</reference>
<keyword evidence="1" id="KW-0472">Membrane</keyword>
<proteinExistence type="predicted"/>
<evidence type="ECO:0000313" key="2">
    <source>
        <dbReference type="EMBL" id="RNA28345.1"/>
    </source>
</evidence>
<keyword evidence="1" id="KW-0812">Transmembrane</keyword>